<reference evidence="1" key="2">
    <citation type="submission" date="2015-06" db="UniProtKB">
        <authorList>
            <consortium name="EnsemblPlants"/>
        </authorList>
    </citation>
    <scope>IDENTIFICATION</scope>
    <source>
        <strain evidence="1">DM1-3 516 R44</strain>
    </source>
</reference>
<name>M1DBW1_SOLTU</name>
<protein>
    <submittedName>
        <fullName evidence="1">Uncharacterized protein</fullName>
    </submittedName>
</protein>
<reference evidence="2" key="1">
    <citation type="journal article" date="2011" name="Nature">
        <title>Genome sequence and analysis of the tuber crop potato.</title>
        <authorList>
            <consortium name="The Potato Genome Sequencing Consortium"/>
        </authorList>
    </citation>
    <scope>NUCLEOTIDE SEQUENCE [LARGE SCALE GENOMIC DNA]</scope>
    <source>
        <strain evidence="2">cv. DM1-3 516 R44</strain>
    </source>
</reference>
<evidence type="ECO:0000313" key="1">
    <source>
        <dbReference type="EnsemblPlants" id="PGSC0003DMT400086494"/>
    </source>
</evidence>
<dbReference type="PaxDb" id="4113-PGSC0003DMT400086494"/>
<accession>M1DBW1</accession>
<dbReference type="HOGENOM" id="CLU_1646698_0_0_1"/>
<dbReference type="Proteomes" id="UP000011115">
    <property type="component" value="Unassembled WGS sequence"/>
</dbReference>
<organism evidence="1 2">
    <name type="scientific">Solanum tuberosum</name>
    <name type="common">Potato</name>
    <dbReference type="NCBI Taxonomy" id="4113"/>
    <lineage>
        <taxon>Eukaryota</taxon>
        <taxon>Viridiplantae</taxon>
        <taxon>Streptophyta</taxon>
        <taxon>Embryophyta</taxon>
        <taxon>Tracheophyta</taxon>
        <taxon>Spermatophyta</taxon>
        <taxon>Magnoliopsida</taxon>
        <taxon>eudicotyledons</taxon>
        <taxon>Gunneridae</taxon>
        <taxon>Pentapetalae</taxon>
        <taxon>asterids</taxon>
        <taxon>lamiids</taxon>
        <taxon>Solanales</taxon>
        <taxon>Solanaceae</taxon>
        <taxon>Solanoideae</taxon>
        <taxon>Solaneae</taxon>
        <taxon>Solanum</taxon>
    </lineage>
</organism>
<dbReference type="InParanoid" id="M1DBW1"/>
<dbReference type="AlphaFoldDB" id="M1DBW1"/>
<sequence>MNLMSTYFLGHQSSGLGFATSLSGLGEKRKEERKGENPRFRQERQELEVEFVGGDPYSVNLLGIEGTNDTKCLREKPLEFRGFRDEKRKSKVVKHLGIGVGRRASQCPPKGSLNVHPWGATPASIPETGLRILRVGAPRLSERQGRQFSPFVPHLFVLVPK</sequence>
<dbReference type="Gramene" id="PGSC0003DMT400086494">
    <property type="protein sequence ID" value="PGSC0003DMT400086494"/>
    <property type="gene ID" value="PGSC0003DMG400036065"/>
</dbReference>
<keyword evidence="2" id="KW-1185">Reference proteome</keyword>
<proteinExistence type="predicted"/>
<dbReference type="EnsemblPlants" id="PGSC0003DMT400086494">
    <property type="protein sequence ID" value="PGSC0003DMT400086494"/>
    <property type="gene ID" value="PGSC0003DMG400036065"/>
</dbReference>
<evidence type="ECO:0000313" key="2">
    <source>
        <dbReference type="Proteomes" id="UP000011115"/>
    </source>
</evidence>